<evidence type="ECO:0000256" key="4">
    <source>
        <dbReference type="ARBA" id="ARBA00022840"/>
    </source>
</evidence>
<keyword evidence="5" id="KW-0472">Membrane</keyword>
<reference evidence="7 8" key="1">
    <citation type="journal article" date="2017" name="Nat. Commun.">
        <title>Genome assembly with in vitro proximity ligation data and whole-genome triplication in lettuce.</title>
        <authorList>
            <person name="Reyes-Chin-Wo S."/>
            <person name="Wang Z."/>
            <person name="Yang X."/>
            <person name="Kozik A."/>
            <person name="Arikit S."/>
            <person name="Song C."/>
            <person name="Xia L."/>
            <person name="Froenicke L."/>
            <person name="Lavelle D.O."/>
            <person name="Truco M.J."/>
            <person name="Xia R."/>
            <person name="Zhu S."/>
            <person name="Xu C."/>
            <person name="Xu H."/>
            <person name="Xu X."/>
            <person name="Cox K."/>
            <person name="Korf I."/>
            <person name="Meyers B.C."/>
            <person name="Michelmore R.W."/>
        </authorList>
    </citation>
    <scope>NUCLEOTIDE SEQUENCE [LARGE SCALE GENOMIC DNA]</scope>
    <source>
        <strain evidence="8">cv. Salinas</strain>
        <tissue evidence="7">Seedlings</tissue>
    </source>
</reference>
<dbReference type="GO" id="GO:0004672">
    <property type="term" value="F:protein kinase activity"/>
    <property type="evidence" value="ECO:0007669"/>
    <property type="project" value="InterPro"/>
</dbReference>
<dbReference type="Pfam" id="PF00069">
    <property type="entry name" value="Pkinase"/>
    <property type="match status" value="1"/>
</dbReference>
<protein>
    <recommendedName>
        <fullName evidence="6">Protein kinase domain-containing protein</fullName>
    </recommendedName>
</protein>
<dbReference type="SMART" id="SM00220">
    <property type="entry name" value="S_TKc"/>
    <property type="match status" value="1"/>
</dbReference>
<evidence type="ECO:0000313" key="8">
    <source>
        <dbReference type="Proteomes" id="UP000235145"/>
    </source>
</evidence>
<evidence type="ECO:0000256" key="5">
    <source>
        <dbReference type="SAM" id="Phobius"/>
    </source>
</evidence>
<feature type="transmembrane region" description="Helical" evidence="5">
    <location>
        <begin position="23"/>
        <end position="43"/>
    </location>
</feature>
<keyword evidence="5" id="KW-0812">Transmembrane</keyword>
<gene>
    <name evidence="7" type="ORF">LSAT_V11C300127310</name>
</gene>
<feature type="domain" description="Protein kinase" evidence="6">
    <location>
        <begin position="83"/>
        <end position="360"/>
    </location>
</feature>
<keyword evidence="4" id="KW-0067">ATP-binding</keyword>
<dbReference type="SUPFAM" id="SSF56112">
    <property type="entry name" value="Protein kinase-like (PK-like)"/>
    <property type="match status" value="1"/>
</dbReference>
<dbReference type="PROSITE" id="PS50011">
    <property type="entry name" value="PROTEIN_KINASE_DOM"/>
    <property type="match status" value="1"/>
</dbReference>
<evidence type="ECO:0000256" key="2">
    <source>
        <dbReference type="ARBA" id="ARBA00022741"/>
    </source>
</evidence>
<dbReference type="InterPro" id="IPR008271">
    <property type="entry name" value="Ser/Thr_kinase_AS"/>
</dbReference>
<dbReference type="Gene3D" id="1.10.510.10">
    <property type="entry name" value="Transferase(Phosphotransferase) domain 1"/>
    <property type="match status" value="1"/>
</dbReference>
<evidence type="ECO:0000256" key="3">
    <source>
        <dbReference type="ARBA" id="ARBA00022777"/>
    </source>
</evidence>
<dbReference type="EMBL" id="NBSK02000003">
    <property type="protein sequence ID" value="KAJ0217431.1"/>
    <property type="molecule type" value="Genomic_DNA"/>
</dbReference>
<dbReference type="GO" id="GO:0005524">
    <property type="term" value="F:ATP binding"/>
    <property type="evidence" value="ECO:0007669"/>
    <property type="project" value="UniProtKB-KW"/>
</dbReference>
<dbReference type="InterPro" id="IPR000719">
    <property type="entry name" value="Prot_kinase_dom"/>
</dbReference>
<evidence type="ECO:0000256" key="1">
    <source>
        <dbReference type="ARBA" id="ARBA00022679"/>
    </source>
</evidence>
<dbReference type="InterPro" id="IPR011009">
    <property type="entry name" value="Kinase-like_dom_sf"/>
</dbReference>
<dbReference type="Gene3D" id="3.30.200.20">
    <property type="entry name" value="Phosphorylase Kinase, domain 1"/>
    <property type="match status" value="1"/>
</dbReference>
<comment type="caution">
    <text evidence="7">The sequence shown here is derived from an EMBL/GenBank/DDBJ whole genome shotgun (WGS) entry which is preliminary data.</text>
</comment>
<organism evidence="7 8">
    <name type="scientific">Lactuca sativa</name>
    <name type="common">Garden lettuce</name>
    <dbReference type="NCBI Taxonomy" id="4236"/>
    <lineage>
        <taxon>Eukaryota</taxon>
        <taxon>Viridiplantae</taxon>
        <taxon>Streptophyta</taxon>
        <taxon>Embryophyta</taxon>
        <taxon>Tracheophyta</taxon>
        <taxon>Spermatophyta</taxon>
        <taxon>Magnoliopsida</taxon>
        <taxon>eudicotyledons</taxon>
        <taxon>Gunneridae</taxon>
        <taxon>Pentapetalae</taxon>
        <taxon>asterids</taxon>
        <taxon>campanulids</taxon>
        <taxon>Asterales</taxon>
        <taxon>Asteraceae</taxon>
        <taxon>Cichorioideae</taxon>
        <taxon>Cichorieae</taxon>
        <taxon>Lactucinae</taxon>
        <taxon>Lactuca</taxon>
    </lineage>
</organism>
<evidence type="ECO:0000313" key="7">
    <source>
        <dbReference type="EMBL" id="KAJ0217431.1"/>
    </source>
</evidence>
<dbReference type="PANTHER" id="PTHR47973">
    <property type="entry name" value="CYSTEINE-RICH RECEPTOR-LIKE PROTEIN KINASE 3"/>
    <property type="match status" value="1"/>
</dbReference>
<dbReference type="Proteomes" id="UP000235145">
    <property type="component" value="Unassembled WGS sequence"/>
</dbReference>
<dbReference type="InterPro" id="IPR052059">
    <property type="entry name" value="CR_Ser/Thr_kinase"/>
</dbReference>
<evidence type="ECO:0000259" key="6">
    <source>
        <dbReference type="PROSITE" id="PS50011"/>
    </source>
</evidence>
<keyword evidence="1" id="KW-0808">Transferase</keyword>
<keyword evidence="2" id="KW-0547">Nucleotide-binding</keyword>
<keyword evidence="8" id="KW-1185">Reference proteome</keyword>
<keyword evidence="5" id="KW-1133">Transmembrane helix</keyword>
<proteinExistence type="predicted"/>
<keyword evidence="3" id="KW-0418">Kinase</keyword>
<sequence length="384" mass="43828">MYMYQTKIIIINLTGYSRKLRSIIGGVVGGIGFLLVILAFFFWRRQSKKSKHRREDNSSRATNLLQRTIVYTYNDLKTATNNFSNENIIGGGLNMLYKGVMKDQVTVAIKKIVVASKSGKTDLDSEIQIISNVHHRYLVRFLGCCRKGPHMYLVLEYMENGSLDKFLYGDKRGTLNWQQRFDIIYGTARGLAYLHDQYHVTIIHSDIKPSNILLDDEFQPKISDFGLLKLLPEDKSHLSTKLSFFFARINGYIAPEYAMNGQCSDKVDIYSFGVVILEIISGKCCNDMLQNEFLLLNLVDHARSLYENDDHLNLMDLTLDPSEYIKEDAKKIIEIALMCIHSTASARPSMSDVVILLSGFSSEVKRPIRSMMDDSDIKIQVELK</sequence>
<dbReference type="FunFam" id="1.10.510.10:FF:000336">
    <property type="entry name" value="Cysteine-rich receptor-like protein kinase 2"/>
    <property type="match status" value="1"/>
</dbReference>
<name>A0A9R1XLC9_LACSA</name>
<dbReference type="PROSITE" id="PS00108">
    <property type="entry name" value="PROTEIN_KINASE_ST"/>
    <property type="match status" value="1"/>
</dbReference>
<accession>A0A9R1XLC9</accession>
<dbReference type="AlphaFoldDB" id="A0A9R1XLC9"/>